<evidence type="ECO:0008006" key="3">
    <source>
        <dbReference type="Google" id="ProtNLM"/>
    </source>
</evidence>
<evidence type="ECO:0000313" key="2">
    <source>
        <dbReference type="Proteomes" id="UP000279968"/>
    </source>
</evidence>
<dbReference type="EMBL" id="RBAN01000002">
    <property type="protein sequence ID" value="RKN55821.1"/>
    <property type="molecule type" value="Genomic_DNA"/>
</dbReference>
<dbReference type="OrthoDB" id="3372462at2"/>
<gene>
    <name evidence="1" type="ORF">D7193_14565</name>
</gene>
<comment type="caution">
    <text evidence="1">The sequence shown here is derived from an EMBL/GenBank/DDBJ whole genome shotgun (WGS) entry which is preliminary data.</text>
</comment>
<dbReference type="RefSeq" id="WP_120780004.1">
    <property type="nucleotide sequence ID" value="NZ_JBHLUP010000002.1"/>
</dbReference>
<dbReference type="AlphaFoldDB" id="A0A3B0A5V7"/>
<keyword evidence="2" id="KW-1185">Reference proteome</keyword>
<accession>A0A3B0A5V7</accession>
<proteinExistence type="predicted"/>
<protein>
    <recommendedName>
        <fullName evidence="3">DUF3558 domain-containing protein</fullName>
    </recommendedName>
</protein>
<reference evidence="1 2" key="1">
    <citation type="journal article" date="2015" name="Int. J. Syst. Evol. Microbiol.">
        <title>Micromonospora costi sp. nov., isolated from a leaf of Costus speciosus.</title>
        <authorList>
            <person name="Thawai C."/>
        </authorList>
    </citation>
    <scope>NUCLEOTIDE SEQUENCE [LARGE SCALE GENOMIC DNA]</scope>
    <source>
        <strain evidence="1 2">CS1-12</strain>
    </source>
</reference>
<evidence type="ECO:0000313" key="1">
    <source>
        <dbReference type="EMBL" id="RKN55821.1"/>
    </source>
</evidence>
<organism evidence="1 2">
    <name type="scientific">Micromonospora costi</name>
    <dbReference type="NCBI Taxonomy" id="1530042"/>
    <lineage>
        <taxon>Bacteria</taxon>
        <taxon>Bacillati</taxon>
        <taxon>Actinomycetota</taxon>
        <taxon>Actinomycetes</taxon>
        <taxon>Micromonosporales</taxon>
        <taxon>Micromonosporaceae</taxon>
        <taxon>Micromonospora</taxon>
    </lineage>
</organism>
<dbReference type="Proteomes" id="UP000279968">
    <property type="component" value="Unassembled WGS sequence"/>
</dbReference>
<sequence length="187" mass="20073">MVSWGWVRFTVLALCVLMAAEVGLRRAWADVTVNPPGPPPVCQLIRPEVFDVLVPNRGPLEAEGEEGSTAGTRSNTCEAESRSAVDGARASLWVALVHIGRHDGRGPECIRREGSLLQPINRTNHRVALGDGGSYYFESASDAARTVHLSACLGTYLVYVRYETVGATEPAVVDGATAVAQEVLSWL</sequence>
<name>A0A3B0A5V7_9ACTN</name>